<comment type="caution">
    <text evidence="13">The sequence shown here is derived from an EMBL/GenBank/DDBJ whole genome shotgun (WGS) entry which is preliminary data.</text>
</comment>
<proteinExistence type="inferred from homology"/>
<dbReference type="Gene3D" id="1.10.10.60">
    <property type="entry name" value="Homeodomain-like"/>
    <property type="match status" value="1"/>
</dbReference>
<feature type="compositionally biased region" description="Gly residues" evidence="11">
    <location>
        <begin position="49"/>
        <end position="61"/>
    </location>
</feature>
<feature type="compositionally biased region" description="Low complexity" evidence="11">
    <location>
        <begin position="147"/>
        <end position="156"/>
    </location>
</feature>
<dbReference type="Pfam" id="PF00046">
    <property type="entry name" value="Homeodomain"/>
    <property type="match status" value="1"/>
</dbReference>
<feature type="region of interest" description="Disordered" evidence="11">
    <location>
        <begin position="49"/>
        <end position="115"/>
    </location>
</feature>
<keyword evidence="3" id="KW-0805">Transcription regulation</keyword>
<dbReference type="AlphaFoldDB" id="A0AAN7LW71"/>
<evidence type="ECO:0000256" key="5">
    <source>
        <dbReference type="ARBA" id="ARBA00023155"/>
    </source>
</evidence>
<evidence type="ECO:0000256" key="10">
    <source>
        <dbReference type="RuleBase" id="RU000682"/>
    </source>
</evidence>
<reference evidence="13 14" key="1">
    <citation type="journal article" date="2023" name="Hortic Res">
        <title>Pangenome of water caltrop reveals structural variations and asymmetric subgenome divergence after allopolyploidization.</title>
        <authorList>
            <person name="Zhang X."/>
            <person name="Chen Y."/>
            <person name="Wang L."/>
            <person name="Yuan Y."/>
            <person name="Fang M."/>
            <person name="Shi L."/>
            <person name="Lu R."/>
            <person name="Comes H.P."/>
            <person name="Ma Y."/>
            <person name="Chen Y."/>
            <person name="Huang G."/>
            <person name="Zhou Y."/>
            <person name="Zheng Z."/>
            <person name="Qiu Y."/>
        </authorList>
    </citation>
    <scope>NUCLEOTIDE SEQUENCE [LARGE SCALE GENOMIC DNA]</scope>
    <source>
        <strain evidence="13">F231</strain>
    </source>
</reference>
<dbReference type="GO" id="GO:0010067">
    <property type="term" value="P:procambium histogenesis"/>
    <property type="evidence" value="ECO:0007669"/>
    <property type="project" value="InterPro"/>
</dbReference>
<evidence type="ECO:0000256" key="7">
    <source>
        <dbReference type="ARBA" id="ARBA00023242"/>
    </source>
</evidence>
<keyword evidence="4 9" id="KW-0238">DNA-binding</keyword>
<comment type="subcellular location">
    <subcellularLocation>
        <location evidence="1 9 10">Nucleus</location>
    </subcellularLocation>
</comment>
<name>A0AAN7LW71_TRANT</name>
<dbReference type="SUPFAM" id="SSF46689">
    <property type="entry name" value="Homeodomain-like"/>
    <property type="match status" value="1"/>
</dbReference>
<feature type="compositionally biased region" description="Low complexity" evidence="11">
    <location>
        <begin position="76"/>
        <end position="86"/>
    </location>
</feature>
<evidence type="ECO:0000256" key="3">
    <source>
        <dbReference type="ARBA" id="ARBA00023015"/>
    </source>
</evidence>
<evidence type="ECO:0000313" key="14">
    <source>
        <dbReference type="Proteomes" id="UP001346149"/>
    </source>
</evidence>
<dbReference type="GO" id="GO:0003700">
    <property type="term" value="F:DNA-binding transcription factor activity"/>
    <property type="evidence" value="ECO:0007669"/>
    <property type="project" value="InterPro"/>
</dbReference>
<sequence length="327" mass="35965">MRATDLQRHPGLQLRGRKVIGHHDRLANLPPHVNFPSFNSTIRTYIPPGGGGWRPSQGGLGRLYQEEGGRGRGSGRRLAADQQAVAPPQPPRDEPYTGPGEARPQRVHRCTNDPSLGSSTLAHWFGSKGSNQLSWTTNLPPSPSPPAAATASVSAPLGLSSPPSRTPLMTPSFLPVASFDLKGFIGLHRRSPGSTGAKRSSPPVRPNSYLVVDLRTGGDTVTPPRGTRWNPTQEQIGILETLYGGGMRTPDAQQIEQITAQLRNYGKIEGKNVFYWFQNHKARERQKQKRNNLRLDRRCCLSSPTCDSNTTLLMMTPVWHWTVVVRL</sequence>
<dbReference type="FunFam" id="1.10.10.60:FF:000146">
    <property type="entry name" value="WUSCHEL-related homeobox 4"/>
    <property type="match status" value="1"/>
</dbReference>
<keyword evidence="14" id="KW-1185">Reference proteome</keyword>
<keyword evidence="6" id="KW-0804">Transcription</keyword>
<feature type="domain" description="Homeobox" evidence="12">
    <location>
        <begin position="222"/>
        <end position="287"/>
    </location>
</feature>
<evidence type="ECO:0000256" key="9">
    <source>
        <dbReference type="PROSITE-ProRule" id="PRU00108"/>
    </source>
</evidence>
<feature type="DNA-binding region" description="Homeobox" evidence="9">
    <location>
        <begin position="224"/>
        <end position="288"/>
    </location>
</feature>
<evidence type="ECO:0000313" key="13">
    <source>
        <dbReference type="EMBL" id="KAK4786696.1"/>
    </source>
</evidence>
<dbReference type="InterPro" id="IPR001356">
    <property type="entry name" value="HD"/>
</dbReference>
<dbReference type="GO" id="GO:0005634">
    <property type="term" value="C:nucleus"/>
    <property type="evidence" value="ECO:0007669"/>
    <property type="project" value="UniProtKB-SubCell"/>
</dbReference>
<comment type="similarity">
    <text evidence="8">Belongs to the WUS homeobox family.</text>
</comment>
<keyword evidence="5 9" id="KW-0371">Homeobox</keyword>
<evidence type="ECO:0000259" key="12">
    <source>
        <dbReference type="PROSITE" id="PS50071"/>
    </source>
</evidence>
<dbReference type="PANTHER" id="PTHR47716:SF1">
    <property type="entry name" value="WUSCHEL-RELATED HOMEOBOX 4"/>
    <property type="match status" value="1"/>
</dbReference>
<dbReference type="PANTHER" id="PTHR47716">
    <property type="entry name" value="WUSCHEL-RELATED HOMEOBOX 4"/>
    <property type="match status" value="1"/>
</dbReference>
<feature type="region of interest" description="Disordered" evidence="11">
    <location>
        <begin position="131"/>
        <end position="164"/>
    </location>
</feature>
<dbReference type="Proteomes" id="UP001346149">
    <property type="component" value="Unassembled WGS sequence"/>
</dbReference>
<evidence type="ECO:0000256" key="11">
    <source>
        <dbReference type="SAM" id="MobiDB-lite"/>
    </source>
</evidence>
<protein>
    <recommendedName>
        <fullName evidence="12">Homeobox domain-containing protein</fullName>
    </recommendedName>
</protein>
<dbReference type="InterPro" id="IPR044186">
    <property type="entry name" value="WOX4"/>
</dbReference>
<dbReference type="PROSITE" id="PS50071">
    <property type="entry name" value="HOMEOBOX_2"/>
    <property type="match status" value="1"/>
</dbReference>
<dbReference type="SMART" id="SM00389">
    <property type="entry name" value="HOX"/>
    <property type="match status" value="1"/>
</dbReference>
<keyword evidence="7 9" id="KW-0539">Nucleus</keyword>
<dbReference type="GO" id="GO:0051301">
    <property type="term" value="P:cell division"/>
    <property type="evidence" value="ECO:0007669"/>
    <property type="project" value="InterPro"/>
</dbReference>
<dbReference type="CDD" id="cd00086">
    <property type="entry name" value="homeodomain"/>
    <property type="match status" value="1"/>
</dbReference>
<evidence type="ECO:0000256" key="8">
    <source>
        <dbReference type="ARBA" id="ARBA00024040"/>
    </source>
</evidence>
<evidence type="ECO:0000256" key="2">
    <source>
        <dbReference type="ARBA" id="ARBA00022473"/>
    </source>
</evidence>
<dbReference type="InterPro" id="IPR009057">
    <property type="entry name" value="Homeodomain-like_sf"/>
</dbReference>
<evidence type="ECO:0000256" key="6">
    <source>
        <dbReference type="ARBA" id="ARBA00023163"/>
    </source>
</evidence>
<organism evidence="13 14">
    <name type="scientific">Trapa natans</name>
    <name type="common">Water chestnut</name>
    <dbReference type="NCBI Taxonomy" id="22666"/>
    <lineage>
        <taxon>Eukaryota</taxon>
        <taxon>Viridiplantae</taxon>
        <taxon>Streptophyta</taxon>
        <taxon>Embryophyta</taxon>
        <taxon>Tracheophyta</taxon>
        <taxon>Spermatophyta</taxon>
        <taxon>Magnoliopsida</taxon>
        <taxon>eudicotyledons</taxon>
        <taxon>Gunneridae</taxon>
        <taxon>Pentapetalae</taxon>
        <taxon>rosids</taxon>
        <taxon>malvids</taxon>
        <taxon>Myrtales</taxon>
        <taxon>Lythraceae</taxon>
        <taxon>Trapa</taxon>
    </lineage>
</organism>
<evidence type="ECO:0000256" key="1">
    <source>
        <dbReference type="ARBA" id="ARBA00004123"/>
    </source>
</evidence>
<dbReference type="EMBL" id="JAXQNO010000012">
    <property type="protein sequence ID" value="KAK4786696.1"/>
    <property type="molecule type" value="Genomic_DNA"/>
</dbReference>
<keyword evidence="2" id="KW-0217">Developmental protein</keyword>
<accession>A0AAN7LW71</accession>
<dbReference type="GO" id="GO:0010087">
    <property type="term" value="P:phloem or xylem histogenesis"/>
    <property type="evidence" value="ECO:0007669"/>
    <property type="project" value="InterPro"/>
</dbReference>
<evidence type="ECO:0000256" key="4">
    <source>
        <dbReference type="ARBA" id="ARBA00023125"/>
    </source>
</evidence>
<gene>
    <name evidence="13" type="ORF">SAY86_010529</name>
</gene>
<dbReference type="GO" id="GO:0003677">
    <property type="term" value="F:DNA binding"/>
    <property type="evidence" value="ECO:0007669"/>
    <property type="project" value="UniProtKB-UniRule"/>
</dbReference>